<dbReference type="AlphaFoldDB" id="A0A6S6XNC0"/>
<reference evidence="1 2" key="1">
    <citation type="submission" date="2020-03" db="EMBL/GenBank/DDBJ databases">
        <authorList>
            <consortium name="Genoscope - CEA"/>
            <person name="William W."/>
        </authorList>
    </citation>
    <scope>NUCLEOTIDE SEQUENCE [LARGE SCALE GENOMIC DNA]</scope>
    <source>
        <strain evidence="2">DSM 16959</strain>
    </source>
</reference>
<proteinExistence type="predicted"/>
<gene>
    <name evidence="1" type="ORF">DENOEST_0144</name>
</gene>
<evidence type="ECO:0000313" key="1">
    <source>
        <dbReference type="EMBL" id="CAB1367316.1"/>
    </source>
</evidence>
<accession>A0A6S6XNC0</accession>
<protein>
    <submittedName>
        <fullName evidence="1">Uncharacterized protein</fullName>
    </submittedName>
</protein>
<dbReference type="Proteomes" id="UP000515733">
    <property type="component" value="Chromosome"/>
</dbReference>
<name>A0A6S6XNC0_9PROT</name>
<keyword evidence="2" id="KW-1185">Reference proteome</keyword>
<sequence length="386" mass="43213">MAGGSIGPLLDADEFFNHQIVETFASVLQTDYSWTEKVCLMAAARDGSLQIDFGIGKYINRNVVDGYGGVSRGVEQWNVRASRELATDPNSVNVGPLRYEVIEPLNKIRVVLEKNDVQPIAFDLILEGIVPCVTEDREDRRTVTGYRRVADQIRYHQTGTARGWVEVDGVRTEVTPETWIMTRDHSWGGRSNVGLPVQDVAPEPMDSGSIGKALAIWNPLFFEMADGKRFAFHQYYLMYQGPGFHHERLQGHFEFTDGRLEAIVALEPAIRFNPVNKRFLGGEFRLTMADGRRRTLTARPVGDTGFHLGGGLYHGFDGMHHGQWRGKLLVEGEHFADCSLPEAVARLNQFRDCLIEVTDSETGARGWGNCQTYVNGKWPELGLPEG</sequence>
<dbReference type="KEGG" id="doe:DENOEST_0144"/>
<dbReference type="RefSeq" id="WP_145770311.1">
    <property type="nucleotide sequence ID" value="NZ_LR778301.1"/>
</dbReference>
<dbReference type="SUPFAM" id="SSF159245">
    <property type="entry name" value="AttH-like"/>
    <property type="match status" value="1"/>
</dbReference>
<dbReference type="EMBL" id="LR778301">
    <property type="protein sequence ID" value="CAB1367316.1"/>
    <property type="molecule type" value="Genomic_DNA"/>
</dbReference>
<organism evidence="1 2">
    <name type="scientific">Denitratisoma oestradiolicum</name>
    <dbReference type="NCBI Taxonomy" id="311182"/>
    <lineage>
        <taxon>Bacteria</taxon>
        <taxon>Pseudomonadati</taxon>
        <taxon>Pseudomonadota</taxon>
        <taxon>Betaproteobacteria</taxon>
        <taxon>Nitrosomonadales</taxon>
        <taxon>Sterolibacteriaceae</taxon>
        <taxon>Denitratisoma</taxon>
    </lineage>
</organism>
<dbReference type="OrthoDB" id="333076at2"/>
<evidence type="ECO:0000313" key="2">
    <source>
        <dbReference type="Proteomes" id="UP000515733"/>
    </source>
</evidence>